<keyword evidence="2" id="KW-1185">Reference proteome</keyword>
<sequence>MGGWTNVGAGFHDIRQAEAMAADTQRLLDSARSGGWAVDEETGTHLRRAVTQMLERLAGIQENVYRLKSAPKFGNDDYARTAAAHFQTAMDSDEHSLVQVYDAIRANLGKLVDALDEAMARYDDSDGAATQYLGKFKD</sequence>
<accession>A0A076MJF3</accession>
<dbReference type="OrthoDB" id="3627098at2"/>
<dbReference type="HOGENOM" id="CLU_117639_0_0_11"/>
<name>A0A076MJF3_AMYME</name>
<dbReference type="AlphaFoldDB" id="A0A076MJF3"/>
<dbReference type="Proteomes" id="UP000062973">
    <property type="component" value="Chromosome"/>
</dbReference>
<protein>
    <recommendedName>
        <fullName evidence="3">PE domain-containing protein</fullName>
    </recommendedName>
</protein>
<evidence type="ECO:0008006" key="3">
    <source>
        <dbReference type="Google" id="ProtNLM"/>
    </source>
</evidence>
<proteinExistence type="predicted"/>
<dbReference type="EMBL" id="CP009110">
    <property type="protein sequence ID" value="AIJ20884.1"/>
    <property type="molecule type" value="Genomic_DNA"/>
</dbReference>
<dbReference type="PATRIC" id="fig|1068978.7.peg.830"/>
<dbReference type="RefSeq" id="WP_017986745.1">
    <property type="nucleotide sequence ID" value="NZ_AQUL01000001.1"/>
</dbReference>
<evidence type="ECO:0000313" key="1">
    <source>
        <dbReference type="EMBL" id="AIJ20884.1"/>
    </source>
</evidence>
<gene>
    <name evidence="1" type="ORF">AMETH_0792</name>
</gene>
<dbReference type="STRING" id="1068978.AMETH_0792"/>
<reference evidence="1 2" key="1">
    <citation type="submission" date="2014-07" db="EMBL/GenBank/DDBJ databases">
        <title>Whole Genome Sequence of the Amycolatopsis methanolica 239.</title>
        <authorList>
            <person name="Tang B."/>
        </authorList>
    </citation>
    <scope>NUCLEOTIDE SEQUENCE [LARGE SCALE GENOMIC DNA]</scope>
    <source>
        <strain evidence="1 2">239</strain>
    </source>
</reference>
<evidence type="ECO:0000313" key="2">
    <source>
        <dbReference type="Proteomes" id="UP000062973"/>
    </source>
</evidence>
<dbReference type="KEGG" id="amq:AMETH_0792"/>
<organism evidence="1 2">
    <name type="scientific">Amycolatopsis methanolica 239</name>
    <dbReference type="NCBI Taxonomy" id="1068978"/>
    <lineage>
        <taxon>Bacteria</taxon>
        <taxon>Bacillati</taxon>
        <taxon>Actinomycetota</taxon>
        <taxon>Actinomycetes</taxon>
        <taxon>Pseudonocardiales</taxon>
        <taxon>Pseudonocardiaceae</taxon>
        <taxon>Amycolatopsis</taxon>
        <taxon>Amycolatopsis methanolica group</taxon>
    </lineage>
</organism>